<keyword evidence="8" id="KW-0594">Phospholipid biosynthesis</keyword>
<dbReference type="RefSeq" id="WP_067565578.1">
    <property type="nucleotide sequence ID" value="NZ_LSUQ01000037.1"/>
</dbReference>
<evidence type="ECO:0000256" key="2">
    <source>
        <dbReference type="ARBA" id="ARBA00005189"/>
    </source>
</evidence>
<evidence type="ECO:0000256" key="5">
    <source>
        <dbReference type="ARBA" id="ARBA00022793"/>
    </source>
</evidence>
<dbReference type="UniPathway" id="UPA00558"/>
<evidence type="ECO:0000256" key="10">
    <source>
        <dbReference type="ARBA" id="ARBA00023264"/>
    </source>
</evidence>
<evidence type="ECO:0000256" key="6">
    <source>
        <dbReference type="ARBA" id="ARBA00023098"/>
    </source>
</evidence>
<reference evidence="13 14" key="1">
    <citation type="submission" date="2016-02" db="EMBL/GenBank/DDBJ databases">
        <title>Draft genome sequence of Acidibacillus ferrooxidans SLC66.</title>
        <authorList>
            <person name="Oliveira G."/>
            <person name="Nancucheo I."/>
            <person name="Dall'Agnol H."/>
            <person name="Johnson B."/>
            <person name="Oliveira R."/>
            <person name="Nunes G.L."/>
            <person name="Tzotzos G."/>
            <person name="Orellana S.C."/>
            <person name="Salim A.C."/>
            <person name="Araujo F.M."/>
        </authorList>
    </citation>
    <scope>NUCLEOTIDE SEQUENCE [LARGE SCALE GENOMIC DNA]</scope>
    <source>
        <strain evidence="13 14">SLC66</strain>
    </source>
</reference>
<organism evidence="13 14">
    <name type="scientific">Ferroacidibacillus organovorans</name>
    <dbReference type="NCBI Taxonomy" id="1765683"/>
    <lineage>
        <taxon>Bacteria</taxon>
        <taxon>Bacillati</taxon>
        <taxon>Bacillota</taxon>
        <taxon>Bacilli</taxon>
        <taxon>Bacillales</taxon>
        <taxon>Alicyclobacillaceae</taxon>
        <taxon>Ferroacidibacillus</taxon>
    </lineage>
</organism>
<dbReference type="Proteomes" id="UP000077421">
    <property type="component" value="Unassembled WGS sequence"/>
</dbReference>
<evidence type="ECO:0000256" key="9">
    <source>
        <dbReference type="ARBA" id="ARBA00023239"/>
    </source>
</evidence>
<keyword evidence="10" id="KW-1208">Phospholipid metabolism</keyword>
<evidence type="ECO:0000256" key="8">
    <source>
        <dbReference type="ARBA" id="ARBA00023209"/>
    </source>
</evidence>
<comment type="pathway">
    <text evidence="12">Phospholipid metabolism; phosphatidylethanolamine biosynthesis.</text>
</comment>
<keyword evidence="5" id="KW-0210">Decarboxylase</keyword>
<keyword evidence="9" id="KW-0456">Lyase</keyword>
<sequence length="282" mass="31477">MRRAFFFAFFLTLPKRTLSSLLGRLMSVSASRHLIPYFIRFYRVNVSEIEGETSGYANLSHFFSRKLAPGARSFCGDENTVHSPVDARVASCGEITNDQAIQVKGQWYSVSALTGIPSARIEGGVYLTLYLSPRDYHRIHAPLPGKVLAITHVAGTLYPVNRCGVRSVHKLFLRNERTITTCQFANSTYHLVCVGAFGVGSIRVTAPFIAHAYPRRRRAKFHTLFCGSHEIERGEELGYFSLGSTVVLIFEKNQFERTVVEGDDVKAGDSIGRFLTLSKSSR</sequence>
<name>A0A853K8I8_9BACL</name>
<dbReference type="GO" id="GO:0004609">
    <property type="term" value="F:phosphatidylserine decarboxylase activity"/>
    <property type="evidence" value="ECO:0007669"/>
    <property type="project" value="UniProtKB-EC"/>
</dbReference>
<comment type="cofactor">
    <cofactor evidence="1">
        <name>pyruvate</name>
        <dbReference type="ChEBI" id="CHEBI:15361"/>
    </cofactor>
</comment>
<comment type="pathway">
    <text evidence="2">Lipid metabolism.</text>
</comment>
<proteinExistence type="predicted"/>
<keyword evidence="4" id="KW-0444">Lipid biosynthesis</keyword>
<evidence type="ECO:0000313" key="14">
    <source>
        <dbReference type="Proteomes" id="UP000077421"/>
    </source>
</evidence>
<dbReference type="EMBL" id="LSUQ01000037">
    <property type="protein sequence ID" value="OAG93382.1"/>
    <property type="molecule type" value="Genomic_DNA"/>
</dbReference>
<dbReference type="AlphaFoldDB" id="A0A853K8I8"/>
<dbReference type="GO" id="GO:0006646">
    <property type="term" value="P:phosphatidylethanolamine biosynthetic process"/>
    <property type="evidence" value="ECO:0007669"/>
    <property type="project" value="UniProtKB-UniPathway"/>
</dbReference>
<dbReference type="Pfam" id="PF02666">
    <property type="entry name" value="PS_Dcarbxylase"/>
    <property type="match status" value="1"/>
</dbReference>
<dbReference type="InterPro" id="IPR033177">
    <property type="entry name" value="PSD-B"/>
</dbReference>
<protein>
    <recommendedName>
        <fullName evidence="3">phosphatidylserine decarboxylase</fullName>
        <ecNumber evidence="3">4.1.1.65</ecNumber>
    </recommendedName>
</protein>
<evidence type="ECO:0000256" key="7">
    <source>
        <dbReference type="ARBA" id="ARBA00023145"/>
    </source>
</evidence>
<accession>A0A853K8I8</accession>
<dbReference type="InterPro" id="IPR003817">
    <property type="entry name" value="PS_Dcarbxylase"/>
</dbReference>
<comment type="caution">
    <text evidence="13">The sequence shown here is derived from an EMBL/GenBank/DDBJ whole genome shotgun (WGS) entry which is preliminary data.</text>
</comment>
<keyword evidence="7" id="KW-0865">Zymogen</keyword>
<evidence type="ECO:0000256" key="3">
    <source>
        <dbReference type="ARBA" id="ARBA00012243"/>
    </source>
</evidence>
<dbReference type="PANTHER" id="PTHR10067">
    <property type="entry name" value="PHOSPHATIDYLSERINE DECARBOXYLASE"/>
    <property type="match status" value="1"/>
</dbReference>
<dbReference type="EC" id="4.1.1.65" evidence="3"/>
<keyword evidence="6" id="KW-0443">Lipid metabolism</keyword>
<gene>
    <name evidence="13" type="ORF">AYW79_10850</name>
</gene>
<evidence type="ECO:0000256" key="12">
    <source>
        <dbReference type="ARBA" id="ARBA00024326"/>
    </source>
</evidence>
<evidence type="ECO:0000256" key="1">
    <source>
        <dbReference type="ARBA" id="ARBA00001928"/>
    </source>
</evidence>
<dbReference type="PANTHER" id="PTHR10067:SF6">
    <property type="entry name" value="PHOSPHATIDYLSERINE DECARBOXYLASE PROENZYME, MITOCHONDRIAL"/>
    <property type="match status" value="1"/>
</dbReference>
<evidence type="ECO:0000313" key="13">
    <source>
        <dbReference type="EMBL" id="OAG93382.1"/>
    </source>
</evidence>
<keyword evidence="11" id="KW-0670">Pyruvate</keyword>
<dbReference type="NCBIfam" id="TIGR00163">
    <property type="entry name" value="PS_decarb"/>
    <property type="match status" value="1"/>
</dbReference>
<evidence type="ECO:0000256" key="4">
    <source>
        <dbReference type="ARBA" id="ARBA00022516"/>
    </source>
</evidence>
<evidence type="ECO:0000256" key="11">
    <source>
        <dbReference type="ARBA" id="ARBA00023317"/>
    </source>
</evidence>